<dbReference type="AlphaFoldDB" id="A0AAE3IYW4"/>
<dbReference type="InterPro" id="IPR041649">
    <property type="entry name" value="NepR"/>
</dbReference>
<accession>A0AAE3IYW4</accession>
<evidence type="ECO:0000259" key="1">
    <source>
        <dbReference type="Pfam" id="PF18557"/>
    </source>
</evidence>
<reference evidence="2" key="1">
    <citation type="submission" date="2022-10" db="EMBL/GenBank/DDBJ databases">
        <authorList>
            <person name="Yue Y."/>
        </authorList>
    </citation>
    <scope>NUCLEOTIDE SEQUENCE</scope>
    <source>
        <strain evidence="2">Z654</strain>
    </source>
</reference>
<dbReference type="RefSeq" id="WP_263953708.1">
    <property type="nucleotide sequence ID" value="NZ_JAOYFC010000002.1"/>
</dbReference>
<evidence type="ECO:0000313" key="2">
    <source>
        <dbReference type="EMBL" id="MCV6824857.1"/>
    </source>
</evidence>
<protein>
    <submittedName>
        <fullName evidence="2">NepR family anti-sigma factor</fullName>
    </submittedName>
</protein>
<name>A0AAE3IYW4_9RHOB</name>
<dbReference type="Pfam" id="PF18557">
    <property type="entry name" value="NepR"/>
    <property type="match status" value="1"/>
</dbReference>
<proteinExistence type="predicted"/>
<keyword evidence="3" id="KW-1185">Reference proteome</keyword>
<dbReference type="EMBL" id="JAOYFC010000002">
    <property type="protein sequence ID" value="MCV6824857.1"/>
    <property type="molecule type" value="Genomic_DNA"/>
</dbReference>
<evidence type="ECO:0000313" key="3">
    <source>
        <dbReference type="Proteomes" id="UP001208041"/>
    </source>
</evidence>
<dbReference type="Proteomes" id="UP001208041">
    <property type="component" value="Unassembled WGS sequence"/>
</dbReference>
<comment type="caution">
    <text evidence="2">The sequence shown here is derived from an EMBL/GenBank/DDBJ whole genome shotgun (WGS) entry which is preliminary data.</text>
</comment>
<organism evidence="2 3">
    <name type="scientific">Halocynthiibacter halioticoli</name>
    <dbReference type="NCBI Taxonomy" id="2986804"/>
    <lineage>
        <taxon>Bacteria</taxon>
        <taxon>Pseudomonadati</taxon>
        <taxon>Pseudomonadota</taxon>
        <taxon>Alphaproteobacteria</taxon>
        <taxon>Rhodobacterales</taxon>
        <taxon>Paracoccaceae</taxon>
        <taxon>Halocynthiibacter</taxon>
    </lineage>
</organism>
<feature type="domain" description="Anti-sigma factor NepR" evidence="1">
    <location>
        <begin position="14"/>
        <end position="44"/>
    </location>
</feature>
<sequence>MPEEPKPSNQSTDLIDDNLKKAFRETLDEGVPDRFKDLLDQLKKTKSDSRSEESSK</sequence>
<gene>
    <name evidence="2" type="ORF">OH136_09845</name>
</gene>